<accession>A0A0B7FHG9</accession>
<dbReference type="PANTHER" id="PTHR10209:SF885">
    <property type="entry name" value="2OG-FE(II) OXYGENASE FAMILY, PUTATIVE (AFU_ORTHOLOGUE AFUA_2G00750)-RELATED"/>
    <property type="match status" value="1"/>
</dbReference>
<organism evidence="7 8">
    <name type="scientific">Thanatephorus cucumeris (strain AG1-IB / isolate 7/3/14)</name>
    <name type="common">Lettuce bottom rot fungus</name>
    <name type="synonym">Rhizoctonia solani</name>
    <dbReference type="NCBI Taxonomy" id="1108050"/>
    <lineage>
        <taxon>Eukaryota</taxon>
        <taxon>Fungi</taxon>
        <taxon>Dikarya</taxon>
        <taxon>Basidiomycota</taxon>
        <taxon>Agaricomycotina</taxon>
        <taxon>Agaricomycetes</taxon>
        <taxon>Cantharellales</taxon>
        <taxon>Ceratobasidiaceae</taxon>
        <taxon>Rhizoctonia</taxon>
        <taxon>Rhizoctonia solani AG-1</taxon>
    </lineage>
</organism>
<dbReference type="PANTHER" id="PTHR10209">
    <property type="entry name" value="OXIDOREDUCTASE, 2OG-FE II OXYGENASE FAMILY PROTEIN"/>
    <property type="match status" value="1"/>
</dbReference>
<reference evidence="7 8" key="1">
    <citation type="submission" date="2014-11" db="EMBL/GenBank/DDBJ databases">
        <authorList>
            <person name="Wibberg Daniel"/>
        </authorList>
    </citation>
    <scope>NUCLEOTIDE SEQUENCE [LARGE SCALE GENOMIC DNA]</scope>
    <source>
        <strain evidence="7">Rhizoctonia solani AG1-IB 7/3/14</strain>
    </source>
</reference>
<dbReference type="PROSITE" id="PS51471">
    <property type="entry name" value="FE2OG_OXY"/>
    <property type="match status" value="1"/>
</dbReference>
<dbReference type="GO" id="GO:0046872">
    <property type="term" value="F:metal ion binding"/>
    <property type="evidence" value="ECO:0007669"/>
    <property type="project" value="UniProtKB-KW"/>
</dbReference>
<evidence type="ECO:0000256" key="3">
    <source>
        <dbReference type="ARBA" id="ARBA00023002"/>
    </source>
</evidence>
<dbReference type="SUPFAM" id="SSF51197">
    <property type="entry name" value="Clavaminate synthase-like"/>
    <property type="match status" value="1"/>
</dbReference>
<dbReference type="Pfam" id="PF14226">
    <property type="entry name" value="DIOX_N"/>
    <property type="match status" value="1"/>
</dbReference>
<evidence type="ECO:0000313" key="8">
    <source>
        <dbReference type="Proteomes" id="UP000059188"/>
    </source>
</evidence>
<feature type="domain" description="Fe2OG dioxygenase" evidence="6">
    <location>
        <begin position="200"/>
        <end position="302"/>
    </location>
</feature>
<dbReference type="GO" id="GO:0016491">
    <property type="term" value="F:oxidoreductase activity"/>
    <property type="evidence" value="ECO:0007669"/>
    <property type="project" value="UniProtKB-KW"/>
</dbReference>
<keyword evidence="2 5" id="KW-0479">Metal-binding</keyword>
<evidence type="ECO:0000256" key="2">
    <source>
        <dbReference type="ARBA" id="ARBA00022723"/>
    </source>
</evidence>
<gene>
    <name evidence="7" type="ORF">RSOLAG1IB_07790</name>
</gene>
<protein>
    <recommendedName>
        <fullName evidence="6">Fe2OG dioxygenase domain-containing protein</fullName>
    </recommendedName>
</protein>
<keyword evidence="3 5" id="KW-0560">Oxidoreductase</keyword>
<evidence type="ECO:0000259" key="6">
    <source>
        <dbReference type="PROSITE" id="PS51471"/>
    </source>
</evidence>
<dbReference type="OrthoDB" id="288590at2759"/>
<dbReference type="Gene3D" id="2.60.120.330">
    <property type="entry name" value="B-lactam Antibiotic, Isopenicillin N Synthase, Chain"/>
    <property type="match status" value="1"/>
</dbReference>
<dbReference type="AlphaFoldDB" id="A0A0B7FHG9"/>
<dbReference type="STRING" id="1108050.A0A0B7FHG9"/>
<comment type="similarity">
    <text evidence="1 5">Belongs to the iron/ascorbate-dependent oxidoreductase family.</text>
</comment>
<dbReference type="EMBL" id="LN679121">
    <property type="protein sequence ID" value="CEL56404.1"/>
    <property type="molecule type" value="Genomic_DNA"/>
</dbReference>
<dbReference type="InterPro" id="IPR026992">
    <property type="entry name" value="DIOX_N"/>
</dbReference>
<dbReference type="InterPro" id="IPR005123">
    <property type="entry name" value="Oxoglu/Fe-dep_dioxygenase_dom"/>
</dbReference>
<evidence type="ECO:0000256" key="1">
    <source>
        <dbReference type="ARBA" id="ARBA00008056"/>
    </source>
</evidence>
<dbReference type="InterPro" id="IPR044861">
    <property type="entry name" value="IPNS-like_FE2OG_OXY"/>
</dbReference>
<dbReference type="InterPro" id="IPR027443">
    <property type="entry name" value="IPNS-like_sf"/>
</dbReference>
<dbReference type="PRINTS" id="PR00682">
    <property type="entry name" value="IPNSYNTHASE"/>
</dbReference>
<dbReference type="Pfam" id="PF03171">
    <property type="entry name" value="2OG-FeII_Oxy"/>
    <property type="match status" value="1"/>
</dbReference>
<keyword evidence="8" id="KW-1185">Reference proteome</keyword>
<dbReference type="Proteomes" id="UP000059188">
    <property type="component" value="Unassembled WGS sequence"/>
</dbReference>
<proteinExistence type="inferred from homology"/>
<evidence type="ECO:0000313" key="7">
    <source>
        <dbReference type="EMBL" id="CEL56404.1"/>
    </source>
</evidence>
<keyword evidence="4 5" id="KW-0408">Iron</keyword>
<evidence type="ECO:0000256" key="5">
    <source>
        <dbReference type="RuleBase" id="RU003682"/>
    </source>
</evidence>
<sequence>MLRHVLMWRPVLKQSYHPSPSTMPAVDLISLASQTTGSFDSIPVIDISGLSGDTDSKAQVISAIQEACIHVGFFYVKNHGIDEASIASAIDAARRFYGLPMEEKMKLDFHKTTHFRGYYPIVKKKYFHESFELGPEVNRPSVSSLSGPNLWPSEDIIPGFREPVLKYYQDVVELGMKLLTAFALALNLPDEYFVDKVQTSPATMRITHYPPQAEVVDNEGSGLEEHTDFQLFTVLWQDDKAGLQALNPFGQWIDVVPIPGTLVINVADQLSRWTNDIFKSVVHRVINKSGAQRYSMPLFFGLDHDVMLEALPSCVSESRPARYEPILAGDHVRARFEKAYAQPKQLESQFLVR</sequence>
<name>A0A0B7FHG9_THACB</name>
<evidence type="ECO:0000256" key="4">
    <source>
        <dbReference type="ARBA" id="ARBA00023004"/>
    </source>
</evidence>